<organism evidence="2">
    <name type="scientific">marine sediment metagenome</name>
    <dbReference type="NCBI Taxonomy" id="412755"/>
    <lineage>
        <taxon>unclassified sequences</taxon>
        <taxon>metagenomes</taxon>
        <taxon>ecological metagenomes</taxon>
    </lineage>
</organism>
<dbReference type="SUPFAM" id="SSF103473">
    <property type="entry name" value="MFS general substrate transporter"/>
    <property type="match status" value="1"/>
</dbReference>
<evidence type="ECO:0000313" key="2">
    <source>
        <dbReference type="EMBL" id="KKL66915.1"/>
    </source>
</evidence>
<name>A0A0F9GBR1_9ZZZZ</name>
<accession>A0A0F9GBR1</accession>
<keyword evidence="1" id="KW-0472">Membrane</keyword>
<evidence type="ECO:0000256" key="1">
    <source>
        <dbReference type="SAM" id="Phobius"/>
    </source>
</evidence>
<keyword evidence="1" id="KW-0812">Transmembrane</keyword>
<dbReference type="EMBL" id="LAZR01027052">
    <property type="protein sequence ID" value="KKL66915.1"/>
    <property type="molecule type" value="Genomic_DNA"/>
</dbReference>
<gene>
    <name evidence="2" type="ORF">LCGC14_2140210</name>
</gene>
<dbReference type="AlphaFoldDB" id="A0A0F9GBR1"/>
<comment type="caution">
    <text evidence="2">The sequence shown here is derived from an EMBL/GenBank/DDBJ whole genome shotgun (WGS) entry which is preliminary data.</text>
</comment>
<evidence type="ECO:0008006" key="3">
    <source>
        <dbReference type="Google" id="ProtNLM"/>
    </source>
</evidence>
<reference evidence="2" key="1">
    <citation type="journal article" date="2015" name="Nature">
        <title>Complex archaea that bridge the gap between prokaryotes and eukaryotes.</title>
        <authorList>
            <person name="Spang A."/>
            <person name="Saw J.H."/>
            <person name="Jorgensen S.L."/>
            <person name="Zaremba-Niedzwiedzka K."/>
            <person name="Martijn J."/>
            <person name="Lind A.E."/>
            <person name="van Eijk R."/>
            <person name="Schleper C."/>
            <person name="Guy L."/>
            <person name="Ettema T.J."/>
        </authorList>
    </citation>
    <scope>NUCLEOTIDE SEQUENCE</scope>
</reference>
<protein>
    <recommendedName>
        <fullName evidence="3">Major facilitator superfamily (MFS) profile domain-containing protein</fullName>
    </recommendedName>
</protein>
<feature type="transmembrane region" description="Helical" evidence="1">
    <location>
        <begin position="12"/>
        <end position="33"/>
    </location>
</feature>
<dbReference type="InterPro" id="IPR036259">
    <property type="entry name" value="MFS_trans_sf"/>
</dbReference>
<sequence length="78" mass="8330">MTHPENRAASRIFWQIGVAALSRLFLNTARRFVYPFAPALSRGMGVSLTAVTSLIAINQVTGGLGLVFGPLGDRRGSV</sequence>
<feature type="transmembrane region" description="Helical" evidence="1">
    <location>
        <begin position="45"/>
        <end position="68"/>
    </location>
</feature>
<keyword evidence="1" id="KW-1133">Transmembrane helix</keyword>
<proteinExistence type="predicted"/>